<gene>
    <name evidence="1" type="ORF">ERS852425_03193</name>
</gene>
<name>A0A173UU81_ANAHA</name>
<sequence>MENKMFYQDGEKRFLYDYIFFETTNPIFFSCVDEKKDIYIATLCDDRKELRWILAKTSESQLMDIMKNKVTMYDVYLNSDIYYVITRKCNVTKCQLYDDKSIDKLDFPTKGEYFEADDEELADYMAHINKNNNNNIYNESFHKKKKFILQKGSIKTSHTNQDDNKDMEIATIDIEYNAFNAA</sequence>
<dbReference type="RefSeq" id="WP_055259869.1">
    <property type="nucleotide sequence ID" value="NZ_CYXT01000037.1"/>
</dbReference>
<dbReference type="Proteomes" id="UP000095598">
    <property type="component" value="Unassembled WGS sequence"/>
</dbReference>
<dbReference type="EMBL" id="CYXT01000037">
    <property type="protein sequence ID" value="CUN18601.1"/>
    <property type="molecule type" value="Genomic_DNA"/>
</dbReference>
<evidence type="ECO:0000313" key="2">
    <source>
        <dbReference type="Proteomes" id="UP000095598"/>
    </source>
</evidence>
<dbReference type="AlphaFoldDB" id="A0A173UU81"/>
<proteinExistence type="predicted"/>
<reference evidence="1 2" key="1">
    <citation type="submission" date="2015-09" db="EMBL/GenBank/DDBJ databases">
        <authorList>
            <consortium name="Pathogen Informatics"/>
        </authorList>
    </citation>
    <scope>NUCLEOTIDE SEQUENCE [LARGE SCALE GENOMIC DNA]</scope>
    <source>
        <strain evidence="1 2">2789STDY5608868</strain>
    </source>
</reference>
<evidence type="ECO:0000313" key="1">
    <source>
        <dbReference type="EMBL" id="CUN18601.1"/>
    </source>
</evidence>
<accession>A0A173UU81</accession>
<protein>
    <submittedName>
        <fullName evidence="1">Uncharacterized protein</fullName>
    </submittedName>
</protein>
<organism evidence="1 2">
    <name type="scientific">Anaerostipes hadrus</name>
    <dbReference type="NCBI Taxonomy" id="649756"/>
    <lineage>
        <taxon>Bacteria</taxon>
        <taxon>Bacillati</taxon>
        <taxon>Bacillota</taxon>
        <taxon>Clostridia</taxon>
        <taxon>Lachnospirales</taxon>
        <taxon>Lachnospiraceae</taxon>
        <taxon>Anaerostipes</taxon>
    </lineage>
</organism>